<dbReference type="InterPro" id="IPR017911">
    <property type="entry name" value="MacB-like_ATP-bd"/>
</dbReference>
<keyword evidence="10 15" id="KW-0472">Membrane</keyword>
<evidence type="ECO:0000256" key="7">
    <source>
        <dbReference type="ARBA" id="ARBA00022840"/>
    </source>
</evidence>
<dbReference type="InterPro" id="IPR027417">
    <property type="entry name" value="P-loop_NTPase"/>
</dbReference>
<evidence type="ECO:0000256" key="3">
    <source>
        <dbReference type="ARBA" id="ARBA00022475"/>
    </source>
</evidence>
<dbReference type="PANTHER" id="PTHR30572">
    <property type="entry name" value="MEMBRANE COMPONENT OF TRANSPORTER-RELATED"/>
    <property type="match status" value="1"/>
</dbReference>
<dbReference type="Pfam" id="PF00005">
    <property type="entry name" value="ABC_tran"/>
    <property type="match status" value="1"/>
</dbReference>
<evidence type="ECO:0000313" key="17">
    <source>
        <dbReference type="EMBL" id="MDQ0466789.1"/>
    </source>
</evidence>
<keyword evidence="11" id="KW-0046">Antibiotic resistance</keyword>
<comment type="caution">
    <text evidence="17">The sequence shown here is derived from an EMBL/GenBank/DDBJ whole genome shotgun (WGS) entry which is preliminary data.</text>
</comment>
<evidence type="ECO:0000256" key="12">
    <source>
        <dbReference type="ARBA" id="ARBA00038388"/>
    </source>
</evidence>
<dbReference type="InterPro" id="IPR003593">
    <property type="entry name" value="AAA+_ATPase"/>
</dbReference>
<dbReference type="InterPro" id="IPR017871">
    <property type="entry name" value="ABC_transporter-like_CS"/>
</dbReference>
<dbReference type="SUPFAM" id="SSF52540">
    <property type="entry name" value="P-loop containing nucleoside triphosphate hydrolases"/>
    <property type="match status" value="1"/>
</dbReference>
<gene>
    <name evidence="17" type="ORF">QO010_004585</name>
</gene>
<keyword evidence="3" id="KW-1003">Cell membrane</keyword>
<evidence type="ECO:0000256" key="10">
    <source>
        <dbReference type="ARBA" id="ARBA00023136"/>
    </source>
</evidence>
<comment type="similarity">
    <text evidence="12">Belongs to the ABC transporter superfamily. Macrolide exporter (TC 3.A.1.122) family.</text>
</comment>
<dbReference type="Gene3D" id="3.40.50.300">
    <property type="entry name" value="P-loop containing nucleotide triphosphate hydrolases"/>
    <property type="match status" value="1"/>
</dbReference>
<dbReference type="CDD" id="cd03255">
    <property type="entry name" value="ABC_MJ0796_LolCDE_FtsE"/>
    <property type="match status" value="1"/>
</dbReference>
<dbReference type="RefSeq" id="WP_307352943.1">
    <property type="nucleotide sequence ID" value="NZ_JAUSVS010000015.1"/>
</dbReference>
<dbReference type="GO" id="GO:0016787">
    <property type="term" value="F:hydrolase activity"/>
    <property type="evidence" value="ECO:0007669"/>
    <property type="project" value="UniProtKB-KW"/>
</dbReference>
<keyword evidence="2" id="KW-0813">Transport</keyword>
<keyword evidence="9 15" id="KW-1133">Transmembrane helix</keyword>
<evidence type="ECO:0000256" key="13">
    <source>
        <dbReference type="ARBA" id="ARBA00041199"/>
    </source>
</evidence>
<sequence length="655" mass="69391">MTEEAPPPLISLRNVWRSYPSGETPIDALKAINLTIEAGEMVAIIGQSGSGKSTLMNILGCLDRPTKGTYRVAGRNVRKMLPDELAALRREHFGFIFQRYHLLPDQDARGNVEAPAVYAGRGAKVRRERATALLTRLGLGDRLGHRPNQLSGGQQQRVSVARALMNGGQVILADEPTGALDTRSGAEMMAILKELNAEGHTIILVTHDAKVADNARRIIELSDGEVVSDRPNGPQQASGPAHPISADLGKESWTATLDRMGDALRQALLAMNAHRLRTVLTMLGIIIGIASVVSILSIVGGAQKSIMSSVGTLGSDTVNIFPGQGAGDERAGRVRSLTPRDVTLLEGQPYVDSVSPTVATGRVVRAGAVSGNGTILGVSDQYFRVQNVAIAKGRSFTAASVASGAQEAVIDDATATKLFPDTDPVGQVVLLGDVPVRVVGVTEKPEGMAAIFQGSNLQVWTPYTTLMARLVRQPNVAQITVRLADGASASAAEKAIVQLLKAQHRKQDFFVMSSDTMRRQLGQITLIFSVLFGSIGGISLLVGGIGVMNIMLVSVSERTREIGVRTAIGARRSDIMSQFMIEAVLVCLIGGAAGVGLSLGLGWIFSLFVTSFELVYSAWSILAAFGTATVIGLVFGWLPARNAAALDPVEALARE</sequence>
<dbReference type="PROSITE" id="PS00211">
    <property type="entry name" value="ABC_TRANSPORTER_1"/>
    <property type="match status" value="1"/>
</dbReference>
<feature type="transmembrane region" description="Helical" evidence="15">
    <location>
        <begin position="579"/>
        <end position="604"/>
    </location>
</feature>
<dbReference type="Pfam" id="PF02687">
    <property type="entry name" value="FtsX"/>
    <property type="match status" value="1"/>
</dbReference>
<evidence type="ECO:0000256" key="5">
    <source>
        <dbReference type="ARBA" id="ARBA00022692"/>
    </source>
</evidence>
<evidence type="ECO:0000256" key="9">
    <source>
        <dbReference type="ARBA" id="ARBA00022989"/>
    </source>
</evidence>
<organism evidence="17 18">
    <name type="scientific">Caulobacter ginsengisoli</name>
    <dbReference type="NCBI Taxonomy" id="400775"/>
    <lineage>
        <taxon>Bacteria</taxon>
        <taxon>Pseudomonadati</taxon>
        <taxon>Pseudomonadota</taxon>
        <taxon>Alphaproteobacteria</taxon>
        <taxon>Caulobacterales</taxon>
        <taxon>Caulobacteraceae</taxon>
        <taxon>Caulobacter</taxon>
    </lineage>
</organism>
<keyword evidence="7 17" id="KW-0067">ATP-binding</keyword>
<dbReference type="GO" id="GO:0005524">
    <property type="term" value="F:ATP binding"/>
    <property type="evidence" value="ECO:0007669"/>
    <property type="project" value="UniProtKB-KW"/>
</dbReference>
<dbReference type="EMBL" id="JAUSVS010000015">
    <property type="protein sequence ID" value="MDQ0466789.1"/>
    <property type="molecule type" value="Genomic_DNA"/>
</dbReference>
<keyword evidence="5 15" id="KW-0812">Transmembrane</keyword>
<reference evidence="17 18" key="1">
    <citation type="submission" date="2023-07" db="EMBL/GenBank/DDBJ databases">
        <title>Genomic Encyclopedia of Type Strains, Phase IV (KMG-IV): sequencing the most valuable type-strain genomes for metagenomic binning, comparative biology and taxonomic classification.</title>
        <authorList>
            <person name="Goeker M."/>
        </authorList>
    </citation>
    <scope>NUCLEOTIDE SEQUENCE [LARGE SCALE GENOMIC DNA]</scope>
    <source>
        <strain evidence="17 18">DSM 18695</strain>
    </source>
</reference>
<dbReference type="InterPro" id="IPR025857">
    <property type="entry name" value="MacB_PCD"/>
</dbReference>
<feature type="transmembrane region" description="Helical" evidence="15">
    <location>
        <begin position="616"/>
        <end position="638"/>
    </location>
</feature>
<evidence type="ECO:0000256" key="6">
    <source>
        <dbReference type="ARBA" id="ARBA00022741"/>
    </source>
</evidence>
<keyword evidence="18" id="KW-1185">Reference proteome</keyword>
<dbReference type="InterPro" id="IPR003838">
    <property type="entry name" value="ABC3_permease_C"/>
</dbReference>
<keyword evidence="6" id="KW-0547">Nucleotide-binding</keyword>
<dbReference type="InterPro" id="IPR003439">
    <property type="entry name" value="ABC_transporter-like_ATP-bd"/>
</dbReference>
<feature type="region of interest" description="Disordered" evidence="14">
    <location>
        <begin position="225"/>
        <end position="246"/>
    </location>
</feature>
<dbReference type="PROSITE" id="PS50893">
    <property type="entry name" value="ABC_TRANSPORTER_2"/>
    <property type="match status" value="1"/>
</dbReference>
<dbReference type="SMART" id="SM00382">
    <property type="entry name" value="AAA"/>
    <property type="match status" value="1"/>
</dbReference>
<feature type="transmembrane region" description="Helical" evidence="15">
    <location>
        <begin position="279"/>
        <end position="299"/>
    </location>
</feature>
<evidence type="ECO:0000313" key="18">
    <source>
        <dbReference type="Proteomes" id="UP001228905"/>
    </source>
</evidence>
<evidence type="ECO:0000256" key="1">
    <source>
        <dbReference type="ARBA" id="ARBA00004429"/>
    </source>
</evidence>
<evidence type="ECO:0000256" key="15">
    <source>
        <dbReference type="SAM" id="Phobius"/>
    </source>
</evidence>
<protein>
    <recommendedName>
        <fullName evidence="13">Pyoverdine export ATP-binding/permease protein PvdT</fullName>
    </recommendedName>
</protein>
<keyword evidence="8" id="KW-1278">Translocase</keyword>
<dbReference type="PANTHER" id="PTHR30572:SF14">
    <property type="entry name" value="MACROLIDE EXPORT ATP-BINDING_PERMEASE PROTEIN MACB"/>
    <property type="match status" value="1"/>
</dbReference>
<accession>A0ABU0IXR4</accession>
<name>A0ABU0IXR4_9CAUL</name>
<dbReference type="Pfam" id="PF12704">
    <property type="entry name" value="MacB_PCD"/>
    <property type="match status" value="1"/>
</dbReference>
<dbReference type="InterPro" id="IPR050250">
    <property type="entry name" value="Macrolide_Exporter_MacB"/>
</dbReference>
<feature type="domain" description="ABC transporter" evidence="16">
    <location>
        <begin position="10"/>
        <end position="248"/>
    </location>
</feature>
<keyword evidence="4" id="KW-0997">Cell inner membrane</keyword>
<evidence type="ECO:0000256" key="14">
    <source>
        <dbReference type="SAM" id="MobiDB-lite"/>
    </source>
</evidence>
<evidence type="ECO:0000256" key="8">
    <source>
        <dbReference type="ARBA" id="ARBA00022967"/>
    </source>
</evidence>
<evidence type="ECO:0000256" key="4">
    <source>
        <dbReference type="ARBA" id="ARBA00022519"/>
    </source>
</evidence>
<evidence type="ECO:0000259" key="16">
    <source>
        <dbReference type="PROSITE" id="PS50893"/>
    </source>
</evidence>
<dbReference type="Proteomes" id="UP001228905">
    <property type="component" value="Unassembled WGS sequence"/>
</dbReference>
<keyword evidence="17" id="KW-0378">Hydrolase</keyword>
<evidence type="ECO:0000256" key="11">
    <source>
        <dbReference type="ARBA" id="ARBA00023251"/>
    </source>
</evidence>
<comment type="subcellular location">
    <subcellularLocation>
        <location evidence="1">Cell inner membrane</location>
        <topology evidence="1">Multi-pass membrane protein</topology>
    </subcellularLocation>
</comment>
<feature type="transmembrane region" description="Helical" evidence="15">
    <location>
        <begin position="526"/>
        <end position="552"/>
    </location>
</feature>
<proteinExistence type="inferred from homology"/>
<evidence type="ECO:0000256" key="2">
    <source>
        <dbReference type="ARBA" id="ARBA00022448"/>
    </source>
</evidence>